<dbReference type="GO" id="GO:0005509">
    <property type="term" value="F:calcium ion binding"/>
    <property type="evidence" value="ECO:0007669"/>
    <property type="project" value="InterPro"/>
</dbReference>
<feature type="domain" description="EF-hand" evidence="2">
    <location>
        <begin position="54"/>
        <end position="89"/>
    </location>
</feature>
<comment type="caution">
    <text evidence="3">The sequence shown here is derived from an EMBL/GenBank/DDBJ whole genome shotgun (WGS) entry which is preliminary data.</text>
</comment>
<dbReference type="OrthoDB" id="26525at2759"/>
<dbReference type="InterPro" id="IPR002048">
    <property type="entry name" value="EF_hand_dom"/>
</dbReference>
<dbReference type="InterPro" id="IPR018247">
    <property type="entry name" value="EF_Hand_1_Ca_BS"/>
</dbReference>
<proteinExistence type="predicted"/>
<dbReference type="PROSITE" id="PS00018">
    <property type="entry name" value="EF_HAND_1"/>
    <property type="match status" value="1"/>
</dbReference>
<evidence type="ECO:0000313" key="4">
    <source>
        <dbReference type="Proteomes" id="UP000242146"/>
    </source>
</evidence>
<dbReference type="PROSITE" id="PS50222">
    <property type="entry name" value="EF_HAND_2"/>
    <property type="match status" value="1"/>
</dbReference>
<dbReference type="Gene3D" id="1.10.238.10">
    <property type="entry name" value="EF-hand"/>
    <property type="match status" value="1"/>
</dbReference>
<dbReference type="STRING" id="101127.A0A1X2GJD3"/>
<accession>A0A1X2GJD3</accession>
<dbReference type="EMBL" id="MCGT01000012">
    <property type="protein sequence ID" value="ORX55115.1"/>
    <property type="molecule type" value="Genomic_DNA"/>
</dbReference>
<keyword evidence="1" id="KW-0106">Calcium</keyword>
<dbReference type="InterPro" id="IPR011992">
    <property type="entry name" value="EF-hand-dom_pair"/>
</dbReference>
<protein>
    <recommendedName>
        <fullName evidence="2">EF-hand domain-containing protein</fullName>
    </recommendedName>
</protein>
<reference evidence="3 4" key="1">
    <citation type="submission" date="2016-07" db="EMBL/GenBank/DDBJ databases">
        <title>Pervasive Adenine N6-methylation of Active Genes in Fungi.</title>
        <authorList>
            <consortium name="DOE Joint Genome Institute"/>
            <person name="Mondo S.J."/>
            <person name="Dannebaum R.O."/>
            <person name="Kuo R.C."/>
            <person name="Labutti K."/>
            <person name="Haridas S."/>
            <person name="Kuo A."/>
            <person name="Salamov A."/>
            <person name="Ahrendt S.R."/>
            <person name="Lipzen A."/>
            <person name="Sullivan W."/>
            <person name="Andreopoulos W.B."/>
            <person name="Clum A."/>
            <person name="Lindquist E."/>
            <person name="Daum C."/>
            <person name="Ramamoorthy G.K."/>
            <person name="Gryganskyi A."/>
            <person name="Culley D."/>
            <person name="Magnuson J.K."/>
            <person name="James T.Y."/>
            <person name="O'Malley M.A."/>
            <person name="Stajich J.E."/>
            <person name="Spatafora J.W."/>
            <person name="Visel A."/>
            <person name="Grigoriev I.V."/>
        </authorList>
    </citation>
    <scope>NUCLEOTIDE SEQUENCE [LARGE SCALE GENOMIC DNA]</scope>
    <source>
        <strain evidence="3 4">NRRL 3301</strain>
    </source>
</reference>
<name>A0A1X2GJD3_9FUNG</name>
<sequence>MSAAPSHTNTHHYGASPPTAFLNDTSDLSHYRRRSSVKVPLPVLDHDETALSEPLLGVLDALFAKYDVDHDQSLCPEELDAFVFATNGQHPGDEWLEAFSQRFGANESGWLTKDGFLAFYLEQTLGDQDETRKDIQAHGYDAYTLQPAHLP</sequence>
<evidence type="ECO:0000259" key="2">
    <source>
        <dbReference type="PROSITE" id="PS50222"/>
    </source>
</evidence>
<dbReference type="Proteomes" id="UP000242146">
    <property type="component" value="Unassembled WGS sequence"/>
</dbReference>
<dbReference type="SUPFAM" id="SSF47473">
    <property type="entry name" value="EF-hand"/>
    <property type="match status" value="1"/>
</dbReference>
<gene>
    <name evidence="3" type="ORF">DM01DRAFT_257628</name>
</gene>
<organism evidence="3 4">
    <name type="scientific">Hesseltinella vesiculosa</name>
    <dbReference type="NCBI Taxonomy" id="101127"/>
    <lineage>
        <taxon>Eukaryota</taxon>
        <taxon>Fungi</taxon>
        <taxon>Fungi incertae sedis</taxon>
        <taxon>Mucoromycota</taxon>
        <taxon>Mucoromycotina</taxon>
        <taxon>Mucoromycetes</taxon>
        <taxon>Mucorales</taxon>
        <taxon>Cunninghamellaceae</taxon>
        <taxon>Hesseltinella</taxon>
    </lineage>
</organism>
<dbReference type="AlphaFoldDB" id="A0A1X2GJD3"/>
<evidence type="ECO:0000256" key="1">
    <source>
        <dbReference type="ARBA" id="ARBA00022837"/>
    </source>
</evidence>
<evidence type="ECO:0000313" key="3">
    <source>
        <dbReference type="EMBL" id="ORX55115.1"/>
    </source>
</evidence>
<dbReference type="Pfam" id="PF13499">
    <property type="entry name" value="EF-hand_7"/>
    <property type="match status" value="1"/>
</dbReference>
<keyword evidence="4" id="KW-1185">Reference proteome</keyword>